<evidence type="ECO:0000256" key="4">
    <source>
        <dbReference type="ARBA" id="ARBA00022723"/>
    </source>
</evidence>
<organism evidence="9 10">
    <name type="scientific">Chitinimonas lacunae</name>
    <dbReference type="NCBI Taxonomy" id="1963018"/>
    <lineage>
        <taxon>Bacteria</taxon>
        <taxon>Pseudomonadati</taxon>
        <taxon>Pseudomonadota</taxon>
        <taxon>Betaproteobacteria</taxon>
        <taxon>Neisseriales</taxon>
        <taxon>Chitinibacteraceae</taxon>
        <taxon>Chitinimonas</taxon>
    </lineage>
</organism>
<accession>A0ABV8MS38</accession>
<dbReference type="PANTHER" id="PTHR14202:SF0">
    <property type="entry name" value="RNA-BINDING PROTEIN RO60"/>
    <property type="match status" value="1"/>
</dbReference>
<protein>
    <submittedName>
        <fullName evidence="9">TROVE domain-containing protein</fullName>
    </submittedName>
</protein>
<keyword evidence="3" id="KW-0963">Cytoplasm</keyword>
<feature type="region of interest" description="Disordered" evidence="7">
    <location>
        <begin position="1"/>
        <end position="26"/>
    </location>
</feature>
<dbReference type="PROSITE" id="PS50988">
    <property type="entry name" value="TROVE"/>
    <property type="match status" value="1"/>
</dbReference>
<comment type="caution">
    <text evidence="9">The sequence shown here is derived from an EMBL/GenBank/DDBJ whole genome shotgun (WGS) entry which is preliminary data.</text>
</comment>
<reference evidence="10" key="1">
    <citation type="journal article" date="2019" name="Int. J. Syst. Evol. Microbiol.">
        <title>The Global Catalogue of Microorganisms (GCM) 10K type strain sequencing project: providing services to taxonomists for standard genome sequencing and annotation.</title>
        <authorList>
            <consortium name="The Broad Institute Genomics Platform"/>
            <consortium name="The Broad Institute Genome Sequencing Center for Infectious Disease"/>
            <person name="Wu L."/>
            <person name="Ma J."/>
        </authorList>
    </citation>
    <scope>NUCLEOTIDE SEQUENCE [LARGE SCALE GENOMIC DNA]</scope>
    <source>
        <strain evidence="10">LMG 29894</strain>
    </source>
</reference>
<dbReference type="Pfam" id="PF05731">
    <property type="entry name" value="TROVE"/>
    <property type="match status" value="1"/>
</dbReference>
<comment type="similarity">
    <text evidence="2">Belongs to the Ro 60 kDa family.</text>
</comment>
<feature type="domain" description="TROVE" evidence="8">
    <location>
        <begin position="17"/>
        <end position="321"/>
    </location>
</feature>
<evidence type="ECO:0000259" key="8">
    <source>
        <dbReference type="PROSITE" id="PS50988"/>
    </source>
</evidence>
<dbReference type="Gene3D" id="3.40.50.410">
    <property type="entry name" value="von Willebrand factor, type A domain"/>
    <property type="match status" value="1"/>
</dbReference>
<keyword evidence="4" id="KW-0479">Metal-binding</keyword>
<keyword evidence="5" id="KW-0694">RNA-binding</keyword>
<dbReference type="Proteomes" id="UP001595791">
    <property type="component" value="Unassembled WGS sequence"/>
</dbReference>
<dbReference type="RefSeq" id="WP_378164644.1">
    <property type="nucleotide sequence ID" value="NZ_JBHSBU010000001.1"/>
</dbReference>
<name>A0ABV8MS38_9NEIS</name>
<evidence type="ECO:0000256" key="5">
    <source>
        <dbReference type="ARBA" id="ARBA00022884"/>
    </source>
</evidence>
<evidence type="ECO:0000313" key="9">
    <source>
        <dbReference type="EMBL" id="MFC4160140.1"/>
    </source>
</evidence>
<dbReference type="InterPro" id="IPR056800">
    <property type="entry name" value="vWA_Ro60"/>
</dbReference>
<keyword evidence="10" id="KW-1185">Reference proteome</keyword>
<comment type="subcellular location">
    <subcellularLocation>
        <location evidence="1">Cytoplasm</location>
    </subcellularLocation>
</comment>
<dbReference type="EMBL" id="JBHSBU010000001">
    <property type="protein sequence ID" value="MFC4160140.1"/>
    <property type="molecule type" value="Genomic_DNA"/>
</dbReference>
<keyword evidence="6" id="KW-0687">Ribonucleoprotein</keyword>
<dbReference type="PANTHER" id="PTHR14202">
    <property type="entry name" value="60 KDA RIBONUCLEOPROTEIN SSA/RO"/>
    <property type="match status" value="1"/>
</dbReference>
<dbReference type="InterPro" id="IPR008858">
    <property type="entry name" value="TROVE_dom"/>
</dbReference>
<feature type="compositionally biased region" description="Polar residues" evidence="7">
    <location>
        <begin position="1"/>
        <end position="20"/>
    </location>
</feature>
<dbReference type="SUPFAM" id="SSF140864">
    <property type="entry name" value="TROVE domain-like"/>
    <property type="match status" value="1"/>
</dbReference>
<dbReference type="Pfam" id="PF25045">
    <property type="entry name" value="vWA_Ro60"/>
    <property type="match status" value="1"/>
</dbReference>
<evidence type="ECO:0000256" key="6">
    <source>
        <dbReference type="ARBA" id="ARBA00023274"/>
    </source>
</evidence>
<sequence>MANPHLFNSRQKAVTNTRNASGAPAYQRGPKQQLAQYAMTGCLNSTFYVNAQTQLEQVLKLCATLDPEFIAKTAIYCRERGHMKDMAALLTAVLAAKRSDWLAPVFERVIDNGKMLRTWVQILRSGATGRRSLGTRPKRLVQGWLNQANEQQLLQAAVGNQPSLADVVKMVHPKPAEPWREAFFAWQLGRPVERSALPAATQALLAFRERHEELPNVPFLLLSNETLSAAQWGELAERMGWQALRMNLNTLARNGAFKIKGVAQTVACRLADPDLIRRSRVLPYQLLSAFKMAGDEVPAVVREALQDALDLALANVPALSGRVVVCPDVSGSMASPVTGQRQGGTSSVRCIDVAALVAAALLRTNPATRVLPFEHKVVDLTLNRRDSVMTNAQKLAAIGGGGTSCSAPLAWLNQQSEPVDLVIFVSDNESWIDQRYHNRTATMAQWEILKRRNPQARLVCIDLQPGASTQAADQDDILNIGGFGDSVFEMVAEFANGGFGAEHWVRAIEAVELTQMAKAA</sequence>
<proteinExistence type="inferred from homology"/>
<dbReference type="InterPro" id="IPR040322">
    <property type="entry name" value="TROVE2"/>
</dbReference>
<evidence type="ECO:0000256" key="1">
    <source>
        <dbReference type="ARBA" id="ARBA00004496"/>
    </source>
</evidence>
<evidence type="ECO:0000256" key="7">
    <source>
        <dbReference type="SAM" id="MobiDB-lite"/>
    </source>
</evidence>
<dbReference type="InterPro" id="IPR036465">
    <property type="entry name" value="vWFA_dom_sf"/>
</dbReference>
<gene>
    <name evidence="9" type="ORF">ACFOW7_12350</name>
</gene>
<evidence type="ECO:0000256" key="3">
    <source>
        <dbReference type="ARBA" id="ARBA00022490"/>
    </source>
</evidence>
<evidence type="ECO:0000256" key="2">
    <source>
        <dbReference type="ARBA" id="ARBA00007814"/>
    </source>
</evidence>
<dbReference type="SUPFAM" id="SSF53300">
    <property type="entry name" value="vWA-like"/>
    <property type="match status" value="1"/>
</dbReference>
<dbReference type="InterPro" id="IPR037214">
    <property type="entry name" value="TROVE_dom_sf"/>
</dbReference>
<evidence type="ECO:0000313" key="10">
    <source>
        <dbReference type="Proteomes" id="UP001595791"/>
    </source>
</evidence>